<dbReference type="PANTHER" id="PTHR33565">
    <property type="entry name" value="DORMANCY-ASSOCIATED PROTEIN 1"/>
    <property type="match status" value="1"/>
</dbReference>
<protein>
    <submittedName>
        <fullName evidence="4">Dormancy-associated protein homolog 4</fullName>
    </submittedName>
</protein>
<evidence type="ECO:0000256" key="2">
    <source>
        <dbReference type="SAM" id="MobiDB-lite"/>
    </source>
</evidence>
<evidence type="ECO:0000313" key="3">
    <source>
        <dbReference type="Proteomes" id="UP000813463"/>
    </source>
</evidence>
<organism evidence="3 4">
    <name type="scientific">Spinacia oleracea</name>
    <name type="common">Spinach</name>
    <dbReference type="NCBI Taxonomy" id="3562"/>
    <lineage>
        <taxon>Eukaryota</taxon>
        <taxon>Viridiplantae</taxon>
        <taxon>Streptophyta</taxon>
        <taxon>Embryophyta</taxon>
        <taxon>Tracheophyta</taxon>
        <taxon>Spermatophyta</taxon>
        <taxon>Magnoliopsida</taxon>
        <taxon>eudicotyledons</taxon>
        <taxon>Gunneridae</taxon>
        <taxon>Pentapetalae</taxon>
        <taxon>Caryophyllales</taxon>
        <taxon>Chenopodiaceae</taxon>
        <taxon>Chenopodioideae</taxon>
        <taxon>Anserineae</taxon>
        <taxon>Spinacia</taxon>
    </lineage>
</organism>
<dbReference type="InterPro" id="IPR008406">
    <property type="entry name" value="DRM/ARP"/>
</dbReference>
<evidence type="ECO:0000256" key="1">
    <source>
        <dbReference type="ARBA" id="ARBA00010502"/>
    </source>
</evidence>
<dbReference type="RefSeq" id="XP_021847510.1">
    <property type="nucleotide sequence ID" value="XM_021991818.2"/>
</dbReference>
<dbReference type="Proteomes" id="UP000813463">
    <property type="component" value="Chromosome 1"/>
</dbReference>
<keyword evidence="3" id="KW-1185">Reference proteome</keyword>
<accession>A0A9R0JUF0</accession>
<reference evidence="4" key="2">
    <citation type="submission" date="2025-08" db="UniProtKB">
        <authorList>
            <consortium name="RefSeq"/>
        </authorList>
    </citation>
    <scope>IDENTIFICATION</scope>
    <source>
        <tissue evidence="4">Leaf</tissue>
    </source>
</reference>
<dbReference type="OrthoDB" id="2012405at2759"/>
<gene>
    <name evidence="4" type="primary">LOC110787229</name>
</gene>
<dbReference type="AlphaFoldDB" id="A0A9R0JUF0"/>
<comment type="similarity">
    <text evidence="1">Belongs to the DRM1/ARP family.</text>
</comment>
<dbReference type="KEGG" id="soe:110787229"/>
<name>A0A9R0JUF0_SPIOL</name>
<feature type="compositionally biased region" description="Low complexity" evidence="2">
    <location>
        <begin position="72"/>
        <end position="95"/>
    </location>
</feature>
<evidence type="ECO:0000313" key="4">
    <source>
        <dbReference type="RefSeq" id="XP_021847510.1"/>
    </source>
</evidence>
<proteinExistence type="inferred from homology"/>
<dbReference type="GeneID" id="110787229"/>
<feature type="region of interest" description="Disordered" evidence="2">
    <location>
        <begin position="67"/>
        <end position="118"/>
    </location>
</feature>
<dbReference type="Pfam" id="PF05564">
    <property type="entry name" value="Auxin_repressed"/>
    <property type="match status" value="1"/>
</dbReference>
<sequence length="135" mass="14740">MSFLDRLWDETLAGPAPEKDIGKLRKYKSLSAARSADHPIVDTNYNHRDDRTVPVSRSITILRTKSLTVDHGSAASSPSSPSSGTSSPFSPGSMGKSPDAKRPFTRKKPTFQASECAEPTTPTVYDWIMISALDR</sequence>
<dbReference type="PANTHER" id="PTHR33565:SF20">
    <property type="entry name" value="DORMANCY-ASSOCIATED PROTEIN HOMOLOG 4"/>
    <property type="match status" value="1"/>
</dbReference>
<reference evidence="3" key="1">
    <citation type="journal article" date="2021" name="Nat. Commun.">
        <title>Genomic analyses provide insights into spinach domestication and the genetic basis of agronomic traits.</title>
        <authorList>
            <person name="Cai X."/>
            <person name="Sun X."/>
            <person name="Xu C."/>
            <person name="Sun H."/>
            <person name="Wang X."/>
            <person name="Ge C."/>
            <person name="Zhang Z."/>
            <person name="Wang Q."/>
            <person name="Fei Z."/>
            <person name="Jiao C."/>
            <person name="Wang Q."/>
        </authorList>
    </citation>
    <scope>NUCLEOTIDE SEQUENCE [LARGE SCALE GENOMIC DNA]</scope>
    <source>
        <strain evidence="3">cv. Varoflay</strain>
    </source>
</reference>